<sequence>MSDLSIHTGKRIKLYRKNKQLSQDQLAEMICKSKSAISKYERGAIPIDIDTLQDIANALDITIHQLIDIDTKKSHTLPGLQGFFSNTSRLYTYYLNKNSSRIVRGVLEINQTDDCEYSTVFYTDVVDYDNLHHCAHLYFGDIHYSDSYVNMLLKNQSNEAERIFFNIANSFNNNATLTIGMLSGISSKYMVPISLKVLISKYPLPEDAELKESLRFSKEDFTSMKRTFCFSIERLM</sequence>
<organism evidence="3 4">
    <name type="scientific">Anaerotignum lactatifermentans</name>
    <dbReference type="NCBI Taxonomy" id="160404"/>
    <lineage>
        <taxon>Bacteria</taxon>
        <taxon>Bacillati</taxon>
        <taxon>Bacillota</taxon>
        <taxon>Clostridia</taxon>
        <taxon>Lachnospirales</taxon>
        <taxon>Anaerotignaceae</taxon>
        <taxon>Anaerotignum</taxon>
    </lineage>
</organism>
<comment type="caution">
    <text evidence="3">The sequence shown here is derived from an EMBL/GenBank/DDBJ whole genome shotgun (WGS) entry which is preliminary data.</text>
</comment>
<dbReference type="InterPro" id="IPR050807">
    <property type="entry name" value="TransReg_Diox_bact_type"/>
</dbReference>
<dbReference type="InterPro" id="IPR001387">
    <property type="entry name" value="Cro/C1-type_HTH"/>
</dbReference>
<dbReference type="PANTHER" id="PTHR46797:SF1">
    <property type="entry name" value="METHYLPHOSPHONATE SYNTHASE"/>
    <property type="match status" value="1"/>
</dbReference>
<dbReference type="Gene3D" id="1.10.260.40">
    <property type="entry name" value="lambda repressor-like DNA-binding domains"/>
    <property type="match status" value="1"/>
</dbReference>
<evidence type="ECO:0000259" key="2">
    <source>
        <dbReference type="PROSITE" id="PS50943"/>
    </source>
</evidence>
<dbReference type="CDD" id="cd00093">
    <property type="entry name" value="HTH_XRE"/>
    <property type="match status" value="1"/>
</dbReference>
<dbReference type="PANTHER" id="PTHR46797">
    <property type="entry name" value="HTH-TYPE TRANSCRIPTIONAL REGULATOR"/>
    <property type="match status" value="1"/>
</dbReference>
<reference evidence="3 4" key="1">
    <citation type="journal article" date="2021" name="Sci. Rep.">
        <title>The distribution of antibiotic resistance genes in chicken gut microbiota commensals.</title>
        <authorList>
            <person name="Juricova H."/>
            <person name="Matiasovicova J."/>
            <person name="Kubasova T."/>
            <person name="Cejkova D."/>
            <person name="Rychlik I."/>
        </authorList>
    </citation>
    <scope>NUCLEOTIDE SEQUENCE [LARGE SCALE GENOMIC DNA]</scope>
    <source>
        <strain evidence="3 4">An431b</strain>
    </source>
</reference>
<dbReference type="SMART" id="SM00530">
    <property type="entry name" value="HTH_XRE"/>
    <property type="match status" value="1"/>
</dbReference>
<dbReference type="RefSeq" id="WP_205134107.1">
    <property type="nucleotide sequence ID" value="NZ_JACSNT010000012.1"/>
</dbReference>
<dbReference type="EMBL" id="JACSNV010000012">
    <property type="protein sequence ID" value="MBM6878356.1"/>
    <property type="molecule type" value="Genomic_DNA"/>
</dbReference>
<gene>
    <name evidence="3" type="ORF">H9X83_09330</name>
</gene>
<proteinExistence type="predicted"/>
<evidence type="ECO:0000256" key="1">
    <source>
        <dbReference type="ARBA" id="ARBA00023125"/>
    </source>
</evidence>
<evidence type="ECO:0000313" key="3">
    <source>
        <dbReference type="EMBL" id="MBM6878356.1"/>
    </source>
</evidence>
<dbReference type="InterPro" id="IPR010982">
    <property type="entry name" value="Lambda_DNA-bd_dom_sf"/>
</dbReference>
<dbReference type="Pfam" id="PF01381">
    <property type="entry name" value="HTH_3"/>
    <property type="match status" value="1"/>
</dbReference>
<dbReference type="Proteomes" id="UP000729290">
    <property type="component" value="Unassembled WGS sequence"/>
</dbReference>
<accession>A0ABS2GAA5</accession>
<evidence type="ECO:0000313" key="4">
    <source>
        <dbReference type="Proteomes" id="UP000729290"/>
    </source>
</evidence>
<dbReference type="SUPFAM" id="SSF47413">
    <property type="entry name" value="lambda repressor-like DNA-binding domains"/>
    <property type="match status" value="1"/>
</dbReference>
<name>A0ABS2GAA5_9FIRM</name>
<keyword evidence="1" id="KW-0238">DNA-binding</keyword>
<keyword evidence="4" id="KW-1185">Reference proteome</keyword>
<feature type="domain" description="HTH cro/C1-type" evidence="2">
    <location>
        <begin position="12"/>
        <end position="66"/>
    </location>
</feature>
<protein>
    <submittedName>
        <fullName evidence="3">Helix-turn-helix transcriptional regulator</fullName>
    </submittedName>
</protein>
<dbReference type="PROSITE" id="PS50943">
    <property type="entry name" value="HTH_CROC1"/>
    <property type="match status" value="1"/>
</dbReference>